<dbReference type="Pfam" id="PF05938">
    <property type="entry name" value="Self-incomp_S1"/>
    <property type="match status" value="1"/>
</dbReference>
<feature type="chain" id="PRO_5025098844" description="S-protein homolog" evidence="6">
    <location>
        <begin position="30"/>
        <end position="154"/>
    </location>
</feature>
<dbReference type="EMBL" id="OOIL02006863">
    <property type="protein sequence ID" value="VFR03239.1"/>
    <property type="molecule type" value="Genomic_DNA"/>
</dbReference>
<dbReference type="PANTHER" id="PTHR31232:SF18">
    <property type="entry name" value="S-PROTEIN HOMOLOG"/>
    <property type="match status" value="1"/>
</dbReference>
<dbReference type="OrthoDB" id="1289429at2759"/>
<keyword evidence="4 6" id="KW-0964">Secreted</keyword>
<evidence type="ECO:0000256" key="2">
    <source>
        <dbReference type="ARBA" id="ARBA00005581"/>
    </source>
</evidence>
<evidence type="ECO:0000313" key="7">
    <source>
        <dbReference type="EMBL" id="VFR03239.1"/>
    </source>
</evidence>
<evidence type="ECO:0000313" key="8">
    <source>
        <dbReference type="Proteomes" id="UP000595140"/>
    </source>
</evidence>
<keyword evidence="3 6" id="KW-0713">Self-incompatibility</keyword>
<keyword evidence="8" id="KW-1185">Reference proteome</keyword>
<dbReference type="GO" id="GO:0060320">
    <property type="term" value="P:rejection of self pollen"/>
    <property type="evidence" value="ECO:0007669"/>
    <property type="project" value="UniProtKB-KW"/>
</dbReference>
<dbReference type="PANTHER" id="PTHR31232">
    <property type="match status" value="1"/>
</dbReference>
<evidence type="ECO:0000256" key="6">
    <source>
        <dbReference type="RuleBase" id="RU367044"/>
    </source>
</evidence>
<comment type="subcellular location">
    <subcellularLocation>
        <location evidence="1 6">Secreted</location>
    </subcellularLocation>
</comment>
<gene>
    <name evidence="7" type="ORF">CCAM_LOCUS45014</name>
</gene>
<evidence type="ECO:0000256" key="4">
    <source>
        <dbReference type="ARBA" id="ARBA00022525"/>
    </source>
</evidence>
<reference evidence="7 8" key="1">
    <citation type="submission" date="2018-04" db="EMBL/GenBank/DDBJ databases">
        <authorList>
            <person name="Vogel A."/>
        </authorList>
    </citation>
    <scope>NUCLEOTIDE SEQUENCE [LARGE SCALE GENOMIC DNA]</scope>
</reference>
<protein>
    <recommendedName>
        <fullName evidence="6">S-protein homolog</fullName>
    </recommendedName>
</protein>
<accession>A0A484NS11</accession>
<evidence type="ECO:0000256" key="3">
    <source>
        <dbReference type="ARBA" id="ARBA00022471"/>
    </source>
</evidence>
<dbReference type="AlphaFoldDB" id="A0A484NS11"/>
<keyword evidence="5 6" id="KW-0732">Signal</keyword>
<dbReference type="InterPro" id="IPR010264">
    <property type="entry name" value="Self-incomp_S1"/>
</dbReference>
<dbReference type="Proteomes" id="UP000595140">
    <property type="component" value="Unassembled WGS sequence"/>
</dbReference>
<name>A0A484NS11_9ASTE</name>
<evidence type="ECO:0000256" key="5">
    <source>
        <dbReference type="ARBA" id="ARBA00022729"/>
    </source>
</evidence>
<dbReference type="GO" id="GO:0005576">
    <property type="term" value="C:extracellular region"/>
    <property type="evidence" value="ECO:0007669"/>
    <property type="project" value="UniProtKB-SubCell"/>
</dbReference>
<feature type="signal peptide" evidence="6">
    <location>
        <begin position="1"/>
        <end position="29"/>
    </location>
</feature>
<evidence type="ECO:0000256" key="1">
    <source>
        <dbReference type="ARBA" id="ARBA00004613"/>
    </source>
</evidence>
<comment type="similarity">
    <text evidence="2 6">Belongs to the plant self-incompatibility (S1) protein family.</text>
</comment>
<organism evidence="7 8">
    <name type="scientific">Cuscuta campestris</name>
    <dbReference type="NCBI Taxonomy" id="132261"/>
    <lineage>
        <taxon>Eukaryota</taxon>
        <taxon>Viridiplantae</taxon>
        <taxon>Streptophyta</taxon>
        <taxon>Embryophyta</taxon>
        <taxon>Tracheophyta</taxon>
        <taxon>Spermatophyta</taxon>
        <taxon>Magnoliopsida</taxon>
        <taxon>eudicotyledons</taxon>
        <taxon>Gunneridae</taxon>
        <taxon>Pentapetalae</taxon>
        <taxon>asterids</taxon>
        <taxon>lamiids</taxon>
        <taxon>Solanales</taxon>
        <taxon>Convolvulaceae</taxon>
        <taxon>Cuscuteae</taxon>
        <taxon>Cuscuta</taxon>
        <taxon>Cuscuta subgen. Grammica</taxon>
        <taxon>Cuscuta sect. Cleistogrammica</taxon>
    </lineage>
</organism>
<sequence>MLMMFSPKSTSLFIAISIVAVLHLQSATASTPPSEKVVHIYDWIQTNNSVQPPSPLKVHCHSKSQDAGTWTLEEKQEFEFHIQVGTTLFWCDFSWGFKAKSFPVYDANHDDFPNQTHHGWLVSERGFFFSAADDPGPDEFMFVYSWANDRSLKF</sequence>
<proteinExistence type="inferred from homology"/>